<dbReference type="Pfam" id="PF00892">
    <property type="entry name" value="EamA"/>
    <property type="match status" value="1"/>
</dbReference>
<keyword evidence="1" id="KW-1133">Transmembrane helix</keyword>
<evidence type="ECO:0000256" key="1">
    <source>
        <dbReference type="SAM" id="Phobius"/>
    </source>
</evidence>
<gene>
    <name evidence="3" type="ORF">B7O98_00495</name>
</gene>
<accession>A0A2R7YAM7</accession>
<dbReference type="GO" id="GO:0016020">
    <property type="term" value="C:membrane"/>
    <property type="evidence" value="ECO:0007669"/>
    <property type="project" value="InterPro"/>
</dbReference>
<feature type="transmembrane region" description="Helical" evidence="1">
    <location>
        <begin position="120"/>
        <end position="138"/>
    </location>
</feature>
<keyword evidence="1" id="KW-0472">Membrane</keyword>
<dbReference type="InterPro" id="IPR037185">
    <property type="entry name" value="EmrE-like"/>
</dbReference>
<evidence type="ECO:0000313" key="3">
    <source>
        <dbReference type="EMBL" id="PUA33932.1"/>
    </source>
</evidence>
<dbReference type="SUPFAM" id="SSF103481">
    <property type="entry name" value="Multidrug resistance efflux transporter EmrE"/>
    <property type="match status" value="1"/>
</dbReference>
<proteinExistence type="predicted"/>
<dbReference type="Proteomes" id="UP000244093">
    <property type="component" value="Unassembled WGS sequence"/>
</dbReference>
<reference evidence="3" key="1">
    <citation type="submission" date="2017-04" db="EMBL/GenBank/DDBJ databases">
        <authorList>
            <person name="Afonso C.L."/>
            <person name="Miller P.J."/>
            <person name="Scott M.A."/>
            <person name="Spackman E."/>
            <person name="Goraichik I."/>
            <person name="Dimitrov K.M."/>
            <person name="Suarez D.L."/>
            <person name="Swayne D.E."/>
        </authorList>
    </citation>
    <scope>NUCLEOTIDE SEQUENCE</scope>
    <source>
        <strain evidence="3">NZ3</strain>
    </source>
</reference>
<evidence type="ECO:0000313" key="4">
    <source>
        <dbReference type="Proteomes" id="UP000244093"/>
    </source>
</evidence>
<evidence type="ECO:0000259" key="2">
    <source>
        <dbReference type="Pfam" id="PF00892"/>
    </source>
</evidence>
<dbReference type="InterPro" id="IPR000620">
    <property type="entry name" value="EamA_dom"/>
</dbReference>
<dbReference type="EMBL" id="NBVN01000001">
    <property type="protein sequence ID" value="PUA33932.1"/>
    <property type="molecule type" value="Genomic_DNA"/>
</dbReference>
<name>A0A2R7YAM7_9CREN</name>
<feature type="transmembrane region" description="Helical" evidence="1">
    <location>
        <begin position="60"/>
        <end position="78"/>
    </location>
</feature>
<feature type="transmembrane region" description="Helical" evidence="1">
    <location>
        <begin position="31"/>
        <end position="53"/>
    </location>
</feature>
<organism evidence="3 4">
    <name type="scientific">Zestosphaera tikiterensis</name>
    <dbReference type="NCBI Taxonomy" id="1973259"/>
    <lineage>
        <taxon>Archaea</taxon>
        <taxon>Thermoproteota</taxon>
        <taxon>Thermoprotei</taxon>
        <taxon>Desulfurococcales</taxon>
        <taxon>Desulfurococcaceae</taxon>
        <taxon>Zestosphaera</taxon>
    </lineage>
</organism>
<sequence>MVAELLAILAALFFGLNLATSRRGLLHAYAYTGVFLSLVIGCPMYLLTSLLVGEFKDFTFDVYGLIAVSLAGLLHFSLGRYLLYRSVQLVGANVSGTITASSALYSTILGVLLLKEELSALAAVGVSLIIVGVTMVSLRGLSAFKSLKGVSYALLTSVIFSVTAHLNRALIY</sequence>
<feature type="domain" description="EamA" evidence="2">
    <location>
        <begin position="3"/>
        <end position="137"/>
    </location>
</feature>
<dbReference type="AlphaFoldDB" id="A0A2R7YAM7"/>
<keyword evidence="1" id="KW-0812">Transmembrane</keyword>
<comment type="caution">
    <text evidence="3">The sequence shown here is derived from an EMBL/GenBank/DDBJ whole genome shotgun (WGS) entry which is preliminary data.</text>
</comment>
<feature type="transmembrane region" description="Helical" evidence="1">
    <location>
        <begin position="90"/>
        <end position="113"/>
    </location>
</feature>
<reference evidence="3" key="2">
    <citation type="journal article" date="2018" name="Syst. Appl. Microbiol.">
        <title>A new symbiotic nanoarchaeote (Candidatus Nanoclepta minutus) and its host (Zestosphaera tikiterensis gen. nov., sp. nov.) from a New Zealand hot spring.</title>
        <authorList>
            <person name="St John E."/>
            <person name="Liu Y."/>
            <person name="Podar M."/>
            <person name="Stott M.B."/>
            <person name="Meneghin J."/>
            <person name="Chen Z."/>
            <person name="Lagutin K."/>
            <person name="Mitchell K."/>
            <person name="Reysenbach A.L."/>
        </authorList>
    </citation>
    <scope>NUCLEOTIDE SEQUENCE [LARGE SCALE GENOMIC DNA]</scope>
    <source>
        <strain evidence="3">NZ3</strain>
    </source>
</reference>
<protein>
    <recommendedName>
        <fullName evidence="2">EamA domain-containing protein</fullName>
    </recommendedName>
</protein>
<feature type="transmembrane region" description="Helical" evidence="1">
    <location>
        <begin position="150"/>
        <end position="171"/>
    </location>
</feature>